<dbReference type="AlphaFoldDB" id="A0AAD4XII7"/>
<dbReference type="Proteomes" id="UP001202328">
    <property type="component" value="Unassembled WGS sequence"/>
</dbReference>
<feature type="compositionally biased region" description="Basic and acidic residues" evidence="1">
    <location>
        <begin position="111"/>
        <end position="128"/>
    </location>
</feature>
<evidence type="ECO:0000256" key="1">
    <source>
        <dbReference type="SAM" id="MobiDB-lite"/>
    </source>
</evidence>
<feature type="region of interest" description="Disordered" evidence="1">
    <location>
        <begin position="111"/>
        <end position="142"/>
    </location>
</feature>
<protein>
    <submittedName>
        <fullName evidence="2">Uncharacterized protein</fullName>
    </submittedName>
</protein>
<reference evidence="2" key="1">
    <citation type="submission" date="2022-04" db="EMBL/GenBank/DDBJ databases">
        <title>A functionally conserved STORR gene fusion in Papaver species that diverged 16.8 million years ago.</title>
        <authorList>
            <person name="Catania T."/>
        </authorList>
    </citation>
    <scope>NUCLEOTIDE SEQUENCE</scope>
    <source>
        <strain evidence="2">S-188037</strain>
    </source>
</reference>
<organism evidence="2 3">
    <name type="scientific">Papaver atlanticum</name>
    <dbReference type="NCBI Taxonomy" id="357466"/>
    <lineage>
        <taxon>Eukaryota</taxon>
        <taxon>Viridiplantae</taxon>
        <taxon>Streptophyta</taxon>
        <taxon>Embryophyta</taxon>
        <taxon>Tracheophyta</taxon>
        <taxon>Spermatophyta</taxon>
        <taxon>Magnoliopsida</taxon>
        <taxon>Ranunculales</taxon>
        <taxon>Papaveraceae</taxon>
        <taxon>Papaveroideae</taxon>
        <taxon>Papaver</taxon>
    </lineage>
</organism>
<comment type="caution">
    <text evidence="2">The sequence shown here is derived from an EMBL/GenBank/DDBJ whole genome shotgun (WGS) entry which is preliminary data.</text>
</comment>
<sequence length="199" mass="22542">MYSSLILGTTCYNWKKRKILRKNWIQVNTDILQGKGKDGTPEQLLKKFNSKESLDTEDGDFTTAKALSEQEKKLGQVTTEEVLPAITGKKRKPLGKQKFWVRCAIETSKEQTQRDAEELHMPAEEPLRTRKKSPSPSPFLLNRKSQRSSLFRMYMMKKKEKPLVVVHRCFEEGAGGDGNYLAVGGGGCMDEKTLVVMAL</sequence>
<name>A0AAD4XII7_9MAGN</name>
<dbReference type="EMBL" id="JAJJMB010009441">
    <property type="protein sequence ID" value="KAI3913744.1"/>
    <property type="molecule type" value="Genomic_DNA"/>
</dbReference>
<evidence type="ECO:0000313" key="3">
    <source>
        <dbReference type="Proteomes" id="UP001202328"/>
    </source>
</evidence>
<evidence type="ECO:0000313" key="2">
    <source>
        <dbReference type="EMBL" id="KAI3913744.1"/>
    </source>
</evidence>
<accession>A0AAD4XII7</accession>
<keyword evidence="3" id="KW-1185">Reference proteome</keyword>
<proteinExistence type="predicted"/>
<gene>
    <name evidence="2" type="ORF">MKW98_011805</name>
</gene>